<dbReference type="EMBL" id="SJOL01007908">
    <property type="protein sequence ID" value="TGZ61558.1"/>
    <property type="molecule type" value="Genomic_DNA"/>
</dbReference>
<proteinExistence type="predicted"/>
<comment type="caution">
    <text evidence="1">The sequence shown here is derived from an EMBL/GenBank/DDBJ whole genome shotgun (WGS) entry which is preliminary data.</text>
</comment>
<dbReference type="Proteomes" id="UP000308267">
    <property type="component" value="Unassembled WGS sequence"/>
</dbReference>
<name>A0A4S2LLI0_OPIFE</name>
<accession>A0A4S2LLI0</accession>
<reference evidence="1 2" key="1">
    <citation type="journal article" date="2019" name="BMC Genomics">
        <title>New insights from Opisthorchis felineus genome: update on genomics of the epidemiologically important liver flukes.</title>
        <authorList>
            <person name="Ershov N.I."/>
            <person name="Mordvinov V.A."/>
            <person name="Prokhortchouk E.B."/>
            <person name="Pakharukova M.Y."/>
            <person name="Gunbin K.V."/>
            <person name="Ustyantsev K."/>
            <person name="Genaev M.A."/>
            <person name="Blinov A.G."/>
            <person name="Mazur A."/>
            <person name="Boulygina E."/>
            <person name="Tsygankova S."/>
            <person name="Khrameeva E."/>
            <person name="Chekanov N."/>
            <person name="Fan G."/>
            <person name="Xiao A."/>
            <person name="Zhang H."/>
            <person name="Xu X."/>
            <person name="Yang H."/>
            <person name="Solovyev V."/>
            <person name="Lee S.M."/>
            <person name="Liu X."/>
            <person name="Afonnikov D.A."/>
            <person name="Skryabin K.G."/>
        </authorList>
    </citation>
    <scope>NUCLEOTIDE SEQUENCE [LARGE SCALE GENOMIC DNA]</scope>
    <source>
        <strain evidence="1">AK-0245</strain>
        <tissue evidence="1">Whole organism</tissue>
    </source>
</reference>
<organism evidence="1 2">
    <name type="scientific">Opisthorchis felineus</name>
    <dbReference type="NCBI Taxonomy" id="147828"/>
    <lineage>
        <taxon>Eukaryota</taxon>
        <taxon>Metazoa</taxon>
        <taxon>Spiralia</taxon>
        <taxon>Lophotrochozoa</taxon>
        <taxon>Platyhelminthes</taxon>
        <taxon>Trematoda</taxon>
        <taxon>Digenea</taxon>
        <taxon>Opisthorchiida</taxon>
        <taxon>Opisthorchiata</taxon>
        <taxon>Opisthorchiidae</taxon>
        <taxon>Opisthorchis</taxon>
    </lineage>
</organism>
<evidence type="ECO:0000313" key="1">
    <source>
        <dbReference type="EMBL" id="TGZ61558.1"/>
    </source>
</evidence>
<protein>
    <submittedName>
        <fullName evidence="1">Uncharacterized protein</fullName>
    </submittedName>
</protein>
<keyword evidence="2" id="KW-1185">Reference proteome</keyword>
<dbReference type="AlphaFoldDB" id="A0A4S2LLI0"/>
<evidence type="ECO:0000313" key="2">
    <source>
        <dbReference type="Proteomes" id="UP000308267"/>
    </source>
</evidence>
<sequence length="148" mass="15578">MINPPKRSYNFNTGLGCFTNSSSTAVSDTHSATLYSPMTTAIAGRQVNTTHLTTRPSSLPAYAGGINDGAPFVDREVSAMDTTLDLFCRRTGGISSPFSIGGPSSPLGLLISQTELNYCDARSTSTLATPPAAYGQELPDEHEGQLLC</sequence>
<gene>
    <name evidence="1" type="ORF">CRM22_007928</name>
</gene>